<sequence>MDKVASHSSSCMLSHHPSLYLFMAADLCHMPFYCQETKALSVTLTTVSCDQLLTCLGVHSSPNKGSSSSQSYLEEAEGQVRSKGNARLSLKRLGVNVSW</sequence>
<protein>
    <submittedName>
        <fullName evidence="1">Uncharacterized protein</fullName>
    </submittedName>
</protein>
<proteinExistence type="predicted"/>
<reference evidence="1" key="1">
    <citation type="submission" date="2023-10" db="EMBL/GenBank/DDBJ databases">
        <title>Genome assemblies of two species of porcelain crab, Petrolisthes cinctipes and Petrolisthes manimaculis (Anomura: Porcellanidae).</title>
        <authorList>
            <person name="Angst P."/>
        </authorList>
    </citation>
    <scope>NUCLEOTIDE SEQUENCE</scope>
    <source>
        <strain evidence="1">PB745_01</strain>
        <tissue evidence="1">Gill</tissue>
    </source>
</reference>
<organism evidence="1 2">
    <name type="scientific">Petrolisthes cinctipes</name>
    <name type="common">Flat porcelain crab</name>
    <dbReference type="NCBI Taxonomy" id="88211"/>
    <lineage>
        <taxon>Eukaryota</taxon>
        <taxon>Metazoa</taxon>
        <taxon>Ecdysozoa</taxon>
        <taxon>Arthropoda</taxon>
        <taxon>Crustacea</taxon>
        <taxon>Multicrustacea</taxon>
        <taxon>Malacostraca</taxon>
        <taxon>Eumalacostraca</taxon>
        <taxon>Eucarida</taxon>
        <taxon>Decapoda</taxon>
        <taxon>Pleocyemata</taxon>
        <taxon>Anomura</taxon>
        <taxon>Galatheoidea</taxon>
        <taxon>Porcellanidae</taxon>
        <taxon>Petrolisthes</taxon>
    </lineage>
</organism>
<dbReference type="EMBL" id="JAWQEG010001815">
    <property type="protein sequence ID" value="KAK3876486.1"/>
    <property type="molecule type" value="Genomic_DNA"/>
</dbReference>
<name>A0AAE1KIP2_PETCI</name>
<dbReference type="AlphaFoldDB" id="A0AAE1KIP2"/>
<evidence type="ECO:0000313" key="2">
    <source>
        <dbReference type="Proteomes" id="UP001286313"/>
    </source>
</evidence>
<comment type="caution">
    <text evidence="1">The sequence shown here is derived from an EMBL/GenBank/DDBJ whole genome shotgun (WGS) entry which is preliminary data.</text>
</comment>
<dbReference type="Proteomes" id="UP001286313">
    <property type="component" value="Unassembled WGS sequence"/>
</dbReference>
<gene>
    <name evidence="1" type="ORF">Pcinc_018731</name>
</gene>
<accession>A0AAE1KIP2</accession>
<evidence type="ECO:0000313" key="1">
    <source>
        <dbReference type="EMBL" id="KAK3876486.1"/>
    </source>
</evidence>
<keyword evidence="2" id="KW-1185">Reference proteome</keyword>